<dbReference type="Pfam" id="PF12802">
    <property type="entry name" value="MarR_2"/>
    <property type="match status" value="1"/>
</dbReference>
<evidence type="ECO:0000313" key="2">
    <source>
        <dbReference type="EMBL" id="MFC3145042.1"/>
    </source>
</evidence>
<dbReference type="Proteomes" id="UP001595632">
    <property type="component" value="Unassembled WGS sequence"/>
</dbReference>
<sequence>MRKHDLNPTEFEVLMILRTEAEGKPMTPSMLYDALVISSGGMTQVLRSLEEKGLVTRPDGAEDKRSRPVAITEAGVALGDVALRQVEAEERRAFAETGLTRKELDTLLSLLVRYDGML</sequence>
<dbReference type="Gene3D" id="1.10.10.10">
    <property type="entry name" value="Winged helix-like DNA-binding domain superfamily/Winged helix DNA-binding domain"/>
    <property type="match status" value="1"/>
</dbReference>
<dbReference type="PANTHER" id="PTHR33164">
    <property type="entry name" value="TRANSCRIPTIONAL REGULATOR, MARR FAMILY"/>
    <property type="match status" value="1"/>
</dbReference>
<reference evidence="3" key="1">
    <citation type="journal article" date="2019" name="Int. J. Syst. Evol. Microbiol.">
        <title>The Global Catalogue of Microorganisms (GCM) 10K type strain sequencing project: providing services to taxonomists for standard genome sequencing and annotation.</title>
        <authorList>
            <consortium name="The Broad Institute Genomics Platform"/>
            <consortium name="The Broad Institute Genome Sequencing Center for Infectious Disease"/>
            <person name="Wu L."/>
            <person name="Ma J."/>
        </authorList>
    </citation>
    <scope>NUCLEOTIDE SEQUENCE [LARGE SCALE GENOMIC DNA]</scope>
    <source>
        <strain evidence="3">KCTC 52366</strain>
    </source>
</reference>
<dbReference type="InterPro" id="IPR036388">
    <property type="entry name" value="WH-like_DNA-bd_sf"/>
</dbReference>
<dbReference type="PANTHER" id="PTHR33164:SF43">
    <property type="entry name" value="HTH-TYPE TRANSCRIPTIONAL REPRESSOR YETL"/>
    <property type="match status" value="1"/>
</dbReference>
<gene>
    <name evidence="2" type="ORF">ACFOGP_20140</name>
</gene>
<keyword evidence="3" id="KW-1185">Reference proteome</keyword>
<accession>A0ABV7GZ31</accession>
<evidence type="ECO:0000313" key="3">
    <source>
        <dbReference type="Proteomes" id="UP001595632"/>
    </source>
</evidence>
<organism evidence="2 3">
    <name type="scientific">Psychromarinibacter halotolerans</name>
    <dbReference type="NCBI Taxonomy" id="1775175"/>
    <lineage>
        <taxon>Bacteria</taxon>
        <taxon>Pseudomonadati</taxon>
        <taxon>Pseudomonadota</taxon>
        <taxon>Alphaproteobacteria</taxon>
        <taxon>Rhodobacterales</taxon>
        <taxon>Paracoccaceae</taxon>
        <taxon>Psychromarinibacter</taxon>
    </lineage>
</organism>
<feature type="domain" description="HTH marR-type" evidence="1">
    <location>
        <begin position="1"/>
        <end position="116"/>
    </location>
</feature>
<dbReference type="RefSeq" id="WP_275634243.1">
    <property type="nucleotide sequence ID" value="NZ_JARGYD010000008.1"/>
</dbReference>
<dbReference type="InterPro" id="IPR039422">
    <property type="entry name" value="MarR/SlyA-like"/>
</dbReference>
<evidence type="ECO:0000259" key="1">
    <source>
        <dbReference type="PROSITE" id="PS50995"/>
    </source>
</evidence>
<comment type="caution">
    <text evidence="2">The sequence shown here is derived from an EMBL/GenBank/DDBJ whole genome shotgun (WGS) entry which is preliminary data.</text>
</comment>
<name>A0ABV7GZ31_9RHOB</name>
<proteinExistence type="predicted"/>
<dbReference type="InterPro" id="IPR000835">
    <property type="entry name" value="HTH_MarR-typ"/>
</dbReference>
<dbReference type="PRINTS" id="PR00598">
    <property type="entry name" value="HTHMARR"/>
</dbReference>
<dbReference type="PROSITE" id="PS50995">
    <property type="entry name" value="HTH_MARR_2"/>
    <property type="match status" value="1"/>
</dbReference>
<dbReference type="SMART" id="SM00347">
    <property type="entry name" value="HTH_MARR"/>
    <property type="match status" value="1"/>
</dbReference>
<dbReference type="EMBL" id="JBHRTB010000010">
    <property type="protein sequence ID" value="MFC3145042.1"/>
    <property type="molecule type" value="Genomic_DNA"/>
</dbReference>
<protein>
    <submittedName>
        <fullName evidence="2">MarR family winged helix-turn-helix transcriptional regulator</fullName>
    </submittedName>
</protein>
<dbReference type="InterPro" id="IPR036390">
    <property type="entry name" value="WH_DNA-bd_sf"/>
</dbReference>
<dbReference type="SUPFAM" id="SSF46785">
    <property type="entry name" value="Winged helix' DNA-binding domain"/>
    <property type="match status" value="1"/>
</dbReference>